<dbReference type="PANTHER" id="PTHR10534">
    <property type="entry name" value="PYRIDOXAL KINASE"/>
    <property type="match status" value="1"/>
</dbReference>
<dbReference type="GO" id="GO:0009443">
    <property type="term" value="P:pyridoxal 5'-phosphate salvage"/>
    <property type="evidence" value="ECO:0007669"/>
    <property type="project" value="InterPro"/>
</dbReference>
<dbReference type="InterPro" id="IPR013749">
    <property type="entry name" value="PM/HMP-P_kinase-1"/>
</dbReference>
<keyword evidence="4" id="KW-0418">Kinase</keyword>
<proteinExistence type="predicted"/>
<keyword evidence="2" id="KW-0808">Transferase</keyword>
<evidence type="ECO:0000256" key="2">
    <source>
        <dbReference type="ARBA" id="ARBA00022679"/>
    </source>
</evidence>
<feature type="domain" description="Pyridoxamine kinase/Phosphomethylpyrimidine kinase" evidence="6">
    <location>
        <begin position="84"/>
        <end position="258"/>
    </location>
</feature>
<evidence type="ECO:0000256" key="1">
    <source>
        <dbReference type="ARBA" id="ARBA00012104"/>
    </source>
</evidence>
<evidence type="ECO:0000256" key="3">
    <source>
        <dbReference type="ARBA" id="ARBA00022741"/>
    </source>
</evidence>
<dbReference type="EC" id="2.7.1.35" evidence="1"/>
<dbReference type="STRING" id="883081.HMPREF9698_00874"/>
<dbReference type="Proteomes" id="UP000009875">
    <property type="component" value="Unassembled WGS sequence"/>
</dbReference>
<dbReference type="OrthoDB" id="9800808at2"/>
<evidence type="ECO:0000313" key="7">
    <source>
        <dbReference type="EMBL" id="EKU93579.1"/>
    </source>
</evidence>
<dbReference type="SUPFAM" id="SSF53613">
    <property type="entry name" value="Ribokinase-like"/>
    <property type="match status" value="1"/>
</dbReference>
<dbReference type="InterPro" id="IPR029056">
    <property type="entry name" value="Ribokinase-like"/>
</dbReference>
<keyword evidence="8" id="KW-1185">Reference proteome</keyword>
<dbReference type="eggNOG" id="COG2240">
    <property type="taxonomic scope" value="Bacteria"/>
</dbReference>
<dbReference type="GO" id="GO:0008478">
    <property type="term" value="F:pyridoxal kinase activity"/>
    <property type="evidence" value="ECO:0007669"/>
    <property type="project" value="UniProtKB-EC"/>
</dbReference>
<dbReference type="PANTHER" id="PTHR10534:SF2">
    <property type="entry name" value="PYRIDOXAL KINASE"/>
    <property type="match status" value="1"/>
</dbReference>
<reference evidence="7 8" key="1">
    <citation type="submission" date="2012-09" db="EMBL/GenBank/DDBJ databases">
        <title>The Genome Sequence of Alloiococcus otitis ATCC 51267.</title>
        <authorList>
            <consortium name="The Broad Institute Genome Sequencing Platform"/>
            <person name="Earl A."/>
            <person name="Ward D."/>
            <person name="Feldgarden M."/>
            <person name="Gevers D."/>
            <person name="Huys G."/>
            <person name="Walker B."/>
            <person name="Young S.K."/>
            <person name="Zeng Q."/>
            <person name="Gargeya S."/>
            <person name="Fitzgerald M."/>
            <person name="Haas B."/>
            <person name="Abouelleil A."/>
            <person name="Alvarado L."/>
            <person name="Arachchi H.M."/>
            <person name="Berlin A.M."/>
            <person name="Chapman S.B."/>
            <person name="Goldberg J."/>
            <person name="Griggs A."/>
            <person name="Gujja S."/>
            <person name="Hansen M."/>
            <person name="Howarth C."/>
            <person name="Imamovic A."/>
            <person name="Larimer J."/>
            <person name="McCowen C."/>
            <person name="Montmayeur A."/>
            <person name="Murphy C."/>
            <person name="Neiman D."/>
            <person name="Pearson M."/>
            <person name="Priest M."/>
            <person name="Roberts A."/>
            <person name="Saif S."/>
            <person name="Shea T."/>
            <person name="Sisk P."/>
            <person name="Sykes S."/>
            <person name="Wortman J."/>
            <person name="Nusbaum C."/>
            <person name="Birren B."/>
        </authorList>
    </citation>
    <scope>NUCLEOTIDE SEQUENCE [LARGE SCALE GENOMIC DNA]</scope>
    <source>
        <strain evidence="7 8">ATCC 51267</strain>
    </source>
</reference>
<accession>K9E8P9</accession>
<dbReference type="Pfam" id="PF08543">
    <property type="entry name" value="Phos_pyr_kin"/>
    <property type="match status" value="1"/>
</dbReference>
<evidence type="ECO:0000256" key="5">
    <source>
        <dbReference type="ARBA" id="ARBA00022840"/>
    </source>
</evidence>
<evidence type="ECO:0000256" key="4">
    <source>
        <dbReference type="ARBA" id="ARBA00022777"/>
    </source>
</evidence>
<name>K9E8P9_9LACT</name>
<organism evidence="7 8">
    <name type="scientific">Alloiococcus otitis ATCC 51267</name>
    <dbReference type="NCBI Taxonomy" id="883081"/>
    <lineage>
        <taxon>Bacteria</taxon>
        <taxon>Bacillati</taxon>
        <taxon>Bacillota</taxon>
        <taxon>Bacilli</taxon>
        <taxon>Lactobacillales</taxon>
        <taxon>Carnobacteriaceae</taxon>
        <taxon>Alloiococcus</taxon>
    </lineage>
</organism>
<keyword evidence="3" id="KW-0547">Nucleotide-binding</keyword>
<dbReference type="NCBIfam" id="NF005491">
    <property type="entry name" value="PRK07105.1"/>
    <property type="match status" value="1"/>
</dbReference>
<dbReference type="AlphaFoldDB" id="K9E8P9"/>
<dbReference type="RefSeq" id="WP_003777753.1">
    <property type="nucleotide sequence ID" value="NZ_JH992958.1"/>
</dbReference>
<dbReference type="InterPro" id="IPR004625">
    <property type="entry name" value="PyrdxlKinase"/>
</dbReference>
<sequence>MTQARVLIIQDISASCRISMNVALPVLSCLDNEVNILPTALLSTHTTAGFDQYTYLDLTEESEKILAHWDKLGIRFDGILVGYIGSVKQIKRIEAIVDRFLKNDGHFILDPAMAESGKLYDGFGQDYVKEMWLLAKRASVLLPNQTEASLLVGSQDLVQESVDLENLVIQVAQISQETAILTGVHSKDGQEIGAYSCNGQAQQVQREFAPYYPGHYEGSGDLFASVVTGLILQGKSIHQAMTIAVGYVSRCIGRTSHLSEDKRRYGIQFESDLPYLMNQL</sequence>
<dbReference type="EMBL" id="AGXA01000018">
    <property type="protein sequence ID" value="EKU93579.1"/>
    <property type="molecule type" value="Genomic_DNA"/>
</dbReference>
<dbReference type="GO" id="GO:0005524">
    <property type="term" value="F:ATP binding"/>
    <property type="evidence" value="ECO:0007669"/>
    <property type="project" value="UniProtKB-KW"/>
</dbReference>
<dbReference type="GO" id="GO:0005829">
    <property type="term" value="C:cytosol"/>
    <property type="evidence" value="ECO:0007669"/>
    <property type="project" value="TreeGrafter"/>
</dbReference>
<keyword evidence="5" id="KW-0067">ATP-binding</keyword>
<protein>
    <recommendedName>
        <fullName evidence="1">pyridoxal kinase</fullName>
        <ecNumber evidence="1">2.7.1.35</ecNumber>
    </recommendedName>
</protein>
<evidence type="ECO:0000259" key="6">
    <source>
        <dbReference type="Pfam" id="PF08543"/>
    </source>
</evidence>
<dbReference type="Gene3D" id="3.40.1190.20">
    <property type="match status" value="1"/>
</dbReference>
<dbReference type="HOGENOM" id="CLU_046496_2_0_9"/>
<evidence type="ECO:0000313" key="8">
    <source>
        <dbReference type="Proteomes" id="UP000009875"/>
    </source>
</evidence>
<comment type="caution">
    <text evidence="7">The sequence shown here is derived from an EMBL/GenBank/DDBJ whole genome shotgun (WGS) entry which is preliminary data.</text>
</comment>
<gene>
    <name evidence="7" type="ORF">HMPREF9698_00874</name>
</gene>